<dbReference type="RefSeq" id="WP_228855722.1">
    <property type="nucleotide sequence ID" value="NZ_AP024086.1"/>
</dbReference>
<feature type="transmembrane region" description="Helical" evidence="1">
    <location>
        <begin position="39"/>
        <end position="63"/>
    </location>
</feature>
<keyword evidence="1" id="KW-1133">Transmembrane helix</keyword>
<dbReference type="InterPro" id="IPR014320">
    <property type="entry name" value="Phageshock_PspC"/>
</dbReference>
<reference evidence="3" key="1">
    <citation type="submission" date="2020-09" db="EMBL/GenBank/DDBJ databases">
        <title>Desulfogranum mesoprofundum gen. nov., sp. nov., a novel mesophilic, sulfate-reducing chemolithoautotroph isolated from a deep-sea hydrothermal vent chimney in the Suiyo Seamount.</title>
        <authorList>
            <person name="Hashimoto Y."/>
            <person name="Nakagawa S."/>
        </authorList>
    </citation>
    <scope>NUCLEOTIDE SEQUENCE</scope>
    <source>
        <strain evidence="3">KT2</strain>
    </source>
</reference>
<evidence type="ECO:0000256" key="1">
    <source>
        <dbReference type="SAM" id="Phobius"/>
    </source>
</evidence>
<protein>
    <submittedName>
        <fullName evidence="3">Phage shock protein C</fullName>
    </submittedName>
</protein>
<dbReference type="Pfam" id="PF04024">
    <property type="entry name" value="PspC"/>
    <property type="match status" value="1"/>
</dbReference>
<dbReference type="InterPro" id="IPR007168">
    <property type="entry name" value="Phageshock_PspC_N"/>
</dbReference>
<sequence length="126" mass="15328">MKHYGRRDRTLYRSRDGVIFGVCRGIADYFDFSPFWVRMALVVTFMLSGFWPVIGIYLAAAFFMTPRPTRPIENEAEHEFYDSYVHSPKNAAWRLKKKFENLDKRIRRMEDRVTAREYEWERKFNR</sequence>
<gene>
    <name evidence="3" type="primary">pspC</name>
    <name evidence="3" type="ORF">DGMP_01900</name>
</gene>
<accession>A0A8D5JKF6</accession>
<keyword evidence="1" id="KW-0472">Membrane</keyword>
<evidence type="ECO:0000313" key="4">
    <source>
        <dbReference type="Proteomes" id="UP000826725"/>
    </source>
</evidence>
<evidence type="ECO:0000313" key="3">
    <source>
        <dbReference type="EMBL" id="BCL59497.1"/>
    </source>
</evidence>
<dbReference type="NCBIfam" id="TIGR02978">
    <property type="entry name" value="phageshock_pspC"/>
    <property type="match status" value="1"/>
</dbReference>
<name>A0A8D5JKF6_9BACT</name>
<feature type="domain" description="Phage shock protein PspC N-terminal" evidence="2">
    <location>
        <begin position="9"/>
        <end position="65"/>
    </location>
</feature>
<evidence type="ECO:0000259" key="2">
    <source>
        <dbReference type="Pfam" id="PF04024"/>
    </source>
</evidence>
<proteinExistence type="predicted"/>
<keyword evidence="1" id="KW-0812">Transmembrane</keyword>
<dbReference type="Proteomes" id="UP000826725">
    <property type="component" value="Chromosome"/>
</dbReference>
<keyword evidence="4" id="KW-1185">Reference proteome</keyword>
<organism evidence="3 4">
    <name type="scientific">Desulfomarina profundi</name>
    <dbReference type="NCBI Taxonomy" id="2772557"/>
    <lineage>
        <taxon>Bacteria</taxon>
        <taxon>Pseudomonadati</taxon>
        <taxon>Thermodesulfobacteriota</taxon>
        <taxon>Desulfobulbia</taxon>
        <taxon>Desulfobulbales</taxon>
        <taxon>Desulfobulbaceae</taxon>
        <taxon>Desulfomarina</taxon>
    </lineage>
</organism>
<dbReference type="KEGG" id="dbk:DGMP_01900"/>
<dbReference type="AlphaFoldDB" id="A0A8D5JKF6"/>
<dbReference type="EMBL" id="AP024086">
    <property type="protein sequence ID" value="BCL59497.1"/>
    <property type="molecule type" value="Genomic_DNA"/>
</dbReference>